<protein>
    <submittedName>
        <fullName evidence="1">PIN domain-containing protein</fullName>
    </submittedName>
</protein>
<name>A0A7J4J0C5_9ARCH</name>
<sequence length="142" mass="16785">MQKKFYPDTLVWRDYYEDRRDGIRPLGEFAFRFLKWCAEKGHVLLVSDTVVMELKVYFPEEKVKQIFSSFESSIQNVVATQEQISEAKTEWIKRNRELPLKDVIHVVVAKHHNAVLISRDRHLLDELSEIVEVLKPEDVTLD</sequence>
<reference evidence="1" key="1">
    <citation type="journal article" date="2020" name="bioRxiv">
        <title>A rank-normalized archaeal taxonomy based on genome phylogeny resolves widespread incomplete and uneven classifications.</title>
        <authorList>
            <person name="Rinke C."/>
            <person name="Chuvochina M."/>
            <person name="Mussig A.J."/>
            <person name="Chaumeil P.-A."/>
            <person name="Waite D.W."/>
            <person name="Whitman W.B."/>
            <person name="Parks D.H."/>
            <person name="Hugenholtz P."/>
        </authorList>
    </citation>
    <scope>NUCLEOTIDE SEQUENCE</scope>
    <source>
        <strain evidence="1">UBA10011</strain>
    </source>
</reference>
<dbReference type="InterPro" id="IPR029060">
    <property type="entry name" value="PIN-like_dom_sf"/>
</dbReference>
<comment type="caution">
    <text evidence="1">The sequence shown here is derived from an EMBL/GenBank/DDBJ whole genome shotgun (WGS) entry which is preliminary data.</text>
</comment>
<dbReference type="Gene3D" id="3.40.50.1010">
    <property type="entry name" value="5'-nuclease"/>
    <property type="match status" value="1"/>
</dbReference>
<reference evidence="2" key="3">
    <citation type="submission" date="2021-05" db="EMBL/GenBank/DDBJ databases">
        <title>Protein family content uncovers lineage relationships and bacterial pathway maintenance mechanisms in DPANN archaea.</title>
        <authorList>
            <person name="Castelle C.J."/>
            <person name="Meheust R."/>
            <person name="Jaffe A.L."/>
            <person name="Seitz K."/>
            <person name="Gong X."/>
            <person name="Baker B.J."/>
            <person name="Banfield J.F."/>
        </authorList>
    </citation>
    <scope>NUCLEOTIDE SEQUENCE</scope>
    <source>
        <strain evidence="2">RIFCSPHIGHO2_01_FULL_GW2011_AR10_43_9</strain>
    </source>
</reference>
<gene>
    <name evidence="1" type="ORF">HA237_04880</name>
    <name evidence="2" type="ORF">J4224_03855</name>
</gene>
<proteinExistence type="predicted"/>
<reference evidence="2" key="2">
    <citation type="submission" date="2021-03" db="EMBL/GenBank/DDBJ databases">
        <authorList>
            <person name="Jaffe A."/>
        </authorList>
    </citation>
    <scope>NUCLEOTIDE SEQUENCE</scope>
    <source>
        <strain evidence="2">RIFCSPHIGHO2_01_FULL_GW2011_AR10_43_9</strain>
    </source>
</reference>
<evidence type="ECO:0000313" key="2">
    <source>
        <dbReference type="EMBL" id="MBS3059528.1"/>
    </source>
</evidence>
<dbReference type="CDD" id="cd09854">
    <property type="entry name" value="PIN_VapC-like"/>
    <property type="match status" value="1"/>
</dbReference>
<dbReference type="AlphaFoldDB" id="A0A7J4J0C5"/>
<evidence type="ECO:0000313" key="3">
    <source>
        <dbReference type="Proteomes" id="UP000577419"/>
    </source>
</evidence>
<dbReference type="Proteomes" id="UP000683213">
    <property type="component" value="Unassembled WGS sequence"/>
</dbReference>
<dbReference type="EMBL" id="JAGVWF010000054">
    <property type="protein sequence ID" value="MBS3059528.1"/>
    <property type="molecule type" value="Genomic_DNA"/>
</dbReference>
<dbReference type="Proteomes" id="UP000577419">
    <property type="component" value="Unassembled WGS sequence"/>
</dbReference>
<accession>A0A7J4J0C5</accession>
<evidence type="ECO:0000313" key="1">
    <source>
        <dbReference type="EMBL" id="HIH08676.1"/>
    </source>
</evidence>
<organism evidence="1 3">
    <name type="scientific">Candidatus Iainarchaeum sp</name>
    <dbReference type="NCBI Taxonomy" id="3101447"/>
    <lineage>
        <taxon>Archaea</taxon>
        <taxon>Candidatus Iainarchaeota</taxon>
        <taxon>Candidatus Iainarchaeia</taxon>
        <taxon>Candidatus Iainarchaeales</taxon>
        <taxon>Candidatus Iainarchaeaceae</taxon>
        <taxon>Candidatus Iainarchaeum</taxon>
    </lineage>
</organism>
<dbReference type="EMBL" id="DUFG01000022">
    <property type="protein sequence ID" value="HIH08676.1"/>
    <property type="molecule type" value="Genomic_DNA"/>
</dbReference>
<dbReference type="SUPFAM" id="SSF88723">
    <property type="entry name" value="PIN domain-like"/>
    <property type="match status" value="1"/>
</dbReference>